<evidence type="ECO:0000256" key="1">
    <source>
        <dbReference type="ARBA" id="ARBA00006763"/>
    </source>
</evidence>
<name>A0A6J4M2H9_9ACTN</name>
<comment type="catalytic activity">
    <reaction evidence="2">
        <text>9-ribosyl-trans-zeatin 5'-phosphate + H2O = trans-zeatin + D-ribose 5-phosphate</text>
        <dbReference type="Rhea" id="RHEA:48564"/>
        <dbReference type="ChEBI" id="CHEBI:15377"/>
        <dbReference type="ChEBI" id="CHEBI:16522"/>
        <dbReference type="ChEBI" id="CHEBI:78346"/>
        <dbReference type="ChEBI" id="CHEBI:87947"/>
        <dbReference type="EC" id="3.2.2.n1"/>
    </reaction>
</comment>
<dbReference type="PANTHER" id="PTHR31223">
    <property type="entry name" value="LOG FAMILY PROTEIN YJL055W"/>
    <property type="match status" value="1"/>
</dbReference>
<dbReference type="InterPro" id="IPR005269">
    <property type="entry name" value="LOG"/>
</dbReference>
<keyword evidence="2" id="KW-0378">Hydrolase</keyword>
<comment type="similarity">
    <text evidence="1 2">Belongs to the LOG family.</text>
</comment>
<dbReference type="SUPFAM" id="SSF102405">
    <property type="entry name" value="MCP/YpsA-like"/>
    <property type="match status" value="1"/>
</dbReference>
<dbReference type="InterPro" id="IPR031100">
    <property type="entry name" value="LOG_fam"/>
</dbReference>
<dbReference type="Gene3D" id="3.40.50.450">
    <property type="match status" value="1"/>
</dbReference>
<sequence length="197" mass="21492">MPHALSTICVYCGSSPGVDPDFGAAASAFGRLLVEHEVRLVYGGGHVGLMGLLADAVLRDGGEVHGVITRALVDEEVAHRGLTRLEVVETMHERKAAMADLADGFVMLPGGFGTLDEFMEAVTWTQLGIHSKPCGVLDVKGFFDPLRALLERATGERFMRAEHRDLVIMESDPRVLLARLRSWAPVTVDKWLDADDR</sequence>
<comment type="catalytic activity">
    <reaction evidence="2">
        <text>N(6)-(dimethylallyl)adenosine 5'-phosphate + H2O = N(6)-dimethylallyladenine + D-ribose 5-phosphate</text>
        <dbReference type="Rhea" id="RHEA:48560"/>
        <dbReference type="ChEBI" id="CHEBI:15377"/>
        <dbReference type="ChEBI" id="CHEBI:17660"/>
        <dbReference type="ChEBI" id="CHEBI:57526"/>
        <dbReference type="ChEBI" id="CHEBI:78346"/>
        <dbReference type="EC" id="3.2.2.n1"/>
    </reaction>
</comment>
<dbReference type="PANTHER" id="PTHR31223:SF70">
    <property type="entry name" value="LOG FAMILY PROTEIN YJL055W"/>
    <property type="match status" value="1"/>
</dbReference>
<dbReference type="NCBIfam" id="TIGR00730">
    <property type="entry name" value="Rossman fold protein, TIGR00730 family"/>
    <property type="match status" value="1"/>
</dbReference>
<protein>
    <recommendedName>
        <fullName evidence="2">Cytokinin riboside 5'-monophosphate phosphoribohydrolase</fullName>
        <ecNumber evidence="2">3.2.2.n1</ecNumber>
    </recommendedName>
</protein>
<keyword evidence="2" id="KW-0203">Cytokinin biosynthesis</keyword>
<accession>A0A6J4M2H9</accession>
<organism evidence="3">
    <name type="scientific">uncultured Nocardioidaceae bacterium</name>
    <dbReference type="NCBI Taxonomy" id="253824"/>
    <lineage>
        <taxon>Bacteria</taxon>
        <taxon>Bacillati</taxon>
        <taxon>Actinomycetota</taxon>
        <taxon>Actinomycetes</taxon>
        <taxon>Propionibacteriales</taxon>
        <taxon>Nocardioidaceae</taxon>
        <taxon>environmental samples</taxon>
    </lineage>
</organism>
<dbReference type="GO" id="GO:0016799">
    <property type="term" value="F:hydrolase activity, hydrolyzing N-glycosyl compounds"/>
    <property type="evidence" value="ECO:0007669"/>
    <property type="project" value="TreeGrafter"/>
</dbReference>
<dbReference type="GO" id="GO:0005829">
    <property type="term" value="C:cytosol"/>
    <property type="evidence" value="ECO:0007669"/>
    <property type="project" value="TreeGrafter"/>
</dbReference>
<reference evidence="3" key="1">
    <citation type="submission" date="2020-02" db="EMBL/GenBank/DDBJ databases">
        <authorList>
            <person name="Meier V. D."/>
        </authorList>
    </citation>
    <scope>NUCLEOTIDE SEQUENCE</scope>
    <source>
        <strain evidence="3">AVDCRST_MAG29</strain>
    </source>
</reference>
<dbReference type="AlphaFoldDB" id="A0A6J4M2H9"/>
<dbReference type="EC" id="3.2.2.n1" evidence="2"/>
<dbReference type="GO" id="GO:0009691">
    <property type="term" value="P:cytokinin biosynthetic process"/>
    <property type="evidence" value="ECO:0007669"/>
    <property type="project" value="UniProtKB-UniRule"/>
</dbReference>
<dbReference type="Pfam" id="PF03641">
    <property type="entry name" value="Lysine_decarbox"/>
    <property type="match status" value="1"/>
</dbReference>
<gene>
    <name evidence="3" type="ORF">AVDCRST_MAG29-2027</name>
</gene>
<proteinExistence type="inferred from homology"/>
<evidence type="ECO:0000256" key="2">
    <source>
        <dbReference type="RuleBase" id="RU363015"/>
    </source>
</evidence>
<evidence type="ECO:0000313" key="3">
    <source>
        <dbReference type="EMBL" id="CAA9348290.1"/>
    </source>
</evidence>
<dbReference type="EMBL" id="CADCUG010000128">
    <property type="protein sequence ID" value="CAA9348290.1"/>
    <property type="molecule type" value="Genomic_DNA"/>
</dbReference>